<sequence>MSRNPDVGASMEDFISAFNACDGDGFEAFSKELLRRAGRALLRRTKGSLSGAFATLDITGEGEVRLPGFRAALLQFGDLNLTDEQMNKLWQLAKVIGGCKDDAMDFVSFKTVFGPSAVEAARDEGDGSAARPAPRDPGPSLEESCTHLYRLQRTEVLRAAIFRSAPEVYLPFELLAAAVREAAPELSDDEVAQVCRLAPQKGGPLHGEDAFSYGHLLERLESERKDFHPLNPRERGPAADMCRYVDQRLQAQGFVSLAAALEDAEVLRADILLDRLLTYLPQPIRPEDQRVVENLLRLGRPLRSGTLDVTEFCQRFELLARSGAAAGREPVAPAWV</sequence>
<dbReference type="EMBL" id="CAJNIZ010042124">
    <property type="protein sequence ID" value="CAE7620851.1"/>
    <property type="molecule type" value="Genomic_DNA"/>
</dbReference>
<evidence type="ECO:0000313" key="3">
    <source>
        <dbReference type="Proteomes" id="UP000649617"/>
    </source>
</evidence>
<dbReference type="AlphaFoldDB" id="A0A812VHT4"/>
<gene>
    <name evidence="2" type="primary">Smyd3</name>
    <name evidence="2" type="ORF">SPIL2461_LOCUS16280</name>
</gene>
<name>A0A812VHT4_SYMPI</name>
<keyword evidence="3" id="KW-1185">Reference proteome</keyword>
<dbReference type="Proteomes" id="UP000649617">
    <property type="component" value="Unassembled WGS sequence"/>
</dbReference>
<evidence type="ECO:0000313" key="2">
    <source>
        <dbReference type="EMBL" id="CAE7620851.1"/>
    </source>
</evidence>
<evidence type="ECO:0000256" key="1">
    <source>
        <dbReference type="SAM" id="MobiDB-lite"/>
    </source>
</evidence>
<reference evidence="2" key="1">
    <citation type="submission" date="2021-02" db="EMBL/GenBank/DDBJ databases">
        <authorList>
            <person name="Dougan E. K."/>
            <person name="Rhodes N."/>
            <person name="Thang M."/>
            <person name="Chan C."/>
        </authorList>
    </citation>
    <scope>NUCLEOTIDE SEQUENCE</scope>
</reference>
<dbReference type="SUPFAM" id="SSF47473">
    <property type="entry name" value="EF-hand"/>
    <property type="match status" value="1"/>
</dbReference>
<dbReference type="InterPro" id="IPR011992">
    <property type="entry name" value="EF-hand-dom_pair"/>
</dbReference>
<comment type="caution">
    <text evidence="2">The sequence shown here is derived from an EMBL/GenBank/DDBJ whole genome shotgun (WGS) entry which is preliminary data.</text>
</comment>
<protein>
    <submittedName>
        <fullName evidence="2">Smyd3 protein</fullName>
    </submittedName>
</protein>
<organism evidence="2 3">
    <name type="scientific">Symbiodinium pilosum</name>
    <name type="common">Dinoflagellate</name>
    <dbReference type="NCBI Taxonomy" id="2952"/>
    <lineage>
        <taxon>Eukaryota</taxon>
        <taxon>Sar</taxon>
        <taxon>Alveolata</taxon>
        <taxon>Dinophyceae</taxon>
        <taxon>Suessiales</taxon>
        <taxon>Symbiodiniaceae</taxon>
        <taxon>Symbiodinium</taxon>
    </lineage>
</organism>
<feature type="region of interest" description="Disordered" evidence="1">
    <location>
        <begin position="120"/>
        <end position="142"/>
    </location>
</feature>
<accession>A0A812VHT4</accession>
<dbReference type="OrthoDB" id="416649at2759"/>
<proteinExistence type="predicted"/>